<protein>
    <submittedName>
        <fullName evidence="1">Uncharacterized protein</fullName>
    </submittedName>
</protein>
<organism evidence="1 2">
    <name type="scientific">Idiomarina loihiensis (strain ATCC BAA-735 / DSM 15497 / L2-TR)</name>
    <dbReference type="NCBI Taxonomy" id="283942"/>
    <lineage>
        <taxon>Bacteria</taxon>
        <taxon>Pseudomonadati</taxon>
        <taxon>Pseudomonadota</taxon>
        <taxon>Gammaproteobacteria</taxon>
        <taxon>Alteromonadales</taxon>
        <taxon>Idiomarinaceae</taxon>
        <taxon>Idiomarina</taxon>
    </lineage>
</organism>
<evidence type="ECO:0000313" key="1">
    <source>
        <dbReference type="EMBL" id="AAV81633.1"/>
    </source>
</evidence>
<dbReference type="Proteomes" id="UP000001171">
    <property type="component" value="Chromosome"/>
</dbReference>
<sequence>MGITDKVANPQVVYLKDELLKQGVVNNEELGVVLVAVNGSVLGFKSSVEEKPVSIEPGANSTLCDTKSGTVWDVRGKFIKGEIESNLVPVAISDEYWFSWKLFHPGSKLVHCK</sequence>
<evidence type="ECO:0000313" key="2">
    <source>
        <dbReference type="Proteomes" id="UP000001171"/>
    </source>
</evidence>
<dbReference type="Pfam" id="PF11376">
    <property type="entry name" value="DUF3179"/>
    <property type="match status" value="1"/>
</dbReference>
<dbReference type="HOGENOM" id="CLU_2130086_0_0_6"/>
<reference evidence="1 2" key="1">
    <citation type="journal article" date="2004" name="Proc. Natl. Acad. Sci. U.S.A.">
        <title>Genome sequence of the deep-sea gamma-proteobacterium Idiomarina loihiensis reveals amino acid fermentation as a source of carbon and energy.</title>
        <authorList>
            <person name="Hou S."/>
            <person name="Saw J.H."/>
            <person name="Lee K.S."/>
            <person name="Freitas T.A."/>
            <person name="Belisle C."/>
            <person name="Kawarabayasi Y."/>
            <person name="Donachie S.P."/>
            <person name="Pikina A."/>
            <person name="Galperin M.Y."/>
            <person name="Koonin E.V."/>
            <person name="Makarova K.S."/>
            <person name="Omelchenko M.V."/>
            <person name="Sorokin A."/>
            <person name="Wolf Y.I."/>
            <person name="Li Q.X."/>
            <person name="Keum Y.S."/>
            <person name="Campbell S."/>
            <person name="Denery J."/>
            <person name="Aizawa S."/>
            <person name="Shibata S."/>
            <person name="Malahoff A."/>
            <person name="Alam M."/>
        </authorList>
    </citation>
    <scope>NUCLEOTIDE SEQUENCE [LARGE SCALE GENOMIC DNA]</scope>
    <source>
        <strain evidence="2">ATCC BAA-735 / DSM 15497 / L2-TR</strain>
    </source>
</reference>
<dbReference type="KEGG" id="ilo:IL0793"/>
<dbReference type="STRING" id="283942.IL0793"/>
<dbReference type="InterPro" id="IPR021516">
    <property type="entry name" value="DUF3179"/>
</dbReference>
<name>Q5R123_IDILO</name>
<keyword evidence="2" id="KW-1185">Reference proteome</keyword>
<proteinExistence type="predicted"/>
<accession>Q5R123</accession>
<dbReference type="EMBL" id="AE017340">
    <property type="protein sequence ID" value="AAV81633.1"/>
    <property type="molecule type" value="Genomic_DNA"/>
</dbReference>
<gene>
    <name evidence="1" type="ordered locus">IL0793</name>
</gene>
<dbReference type="AlphaFoldDB" id="Q5R123"/>